<dbReference type="PANTHER" id="PTHR31891:SF1">
    <property type="entry name" value="FORMAMIDASE C869.04-RELATED"/>
    <property type="match status" value="1"/>
</dbReference>
<dbReference type="RefSeq" id="WP_183984509.1">
    <property type="nucleotide sequence ID" value="NZ_JACIEV010000005.1"/>
</dbReference>
<feature type="signal peptide" evidence="1">
    <location>
        <begin position="1"/>
        <end position="19"/>
    </location>
</feature>
<dbReference type="GO" id="GO:0016811">
    <property type="term" value="F:hydrolase activity, acting on carbon-nitrogen (but not peptide) bonds, in linear amides"/>
    <property type="evidence" value="ECO:0007669"/>
    <property type="project" value="InterPro"/>
</dbReference>
<reference evidence="2 3" key="1">
    <citation type="submission" date="2020-08" db="EMBL/GenBank/DDBJ databases">
        <title>Genomic Encyclopedia of Type Strains, Phase IV (KMG-IV): sequencing the most valuable type-strain genomes for metagenomic binning, comparative biology and taxonomic classification.</title>
        <authorList>
            <person name="Goeker M."/>
        </authorList>
    </citation>
    <scope>NUCLEOTIDE SEQUENCE [LARGE SCALE GENOMIC DNA]</scope>
    <source>
        <strain evidence="2 3">YC6723</strain>
    </source>
</reference>
<gene>
    <name evidence="2" type="ORF">GGQ80_002120</name>
</gene>
<dbReference type="AlphaFoldDB" id="A0A840F8A7"/>
<evidence type="ECO:0000256" key="1">
    <source>
        <dbReference type="SAM" id="SignalP"/>
    </source>
</evidence>
<evidence type="ECO:0000313" key="2">
    <source>
        <dbReference type="EMBL" id="MBB4154210.1"/>
    </source>
</evidence>
<keyword evidence="1" id="KW-0732">Signal</keyword>
<dbReference type="Gene3D" id="2.60.120.580">
    <property type="entry name" value="Acetamidase/Formamidase-like domains"/>
    <property type="match status" value="2"/>
</dbReference>
<keyword evidence="3" id="KW-1185">Reference proteome</keyword>
<dbReference type="Proteomes" id="UP000529795">
    <property type="component" value="Unassembled WGS sequence"/>
</dbReference>
<dbReference type="InterPro" id="IPR004304">
    <property type="entry name" value="FmdA_AmdA"/>
</dbReference>
<proteinExistence type="predicted"/>
<name>A0A840F8A7_9SPHN</name>
<dbReference type="Pfam" id="PF03069">
    <property type="entry name" value="FmdA_AmdA"/>
    <property type="match status" value="2"/>
</dbReference>
<dbReference type="SUPFAM" id="SSF141130">
    <property type="entry name" value="Acetamidase/Formamidase-like"/>
    <property type="match status" value="1"/>
</dbReference>
<dbReference type="EMBL" id="JACIEV010000005">
    <property type="protein sequence ID" value="MBB4154210.1"/>
    <property type="molecule type" value="Genomic_DNA"/>
</dbReference>
<accession>A0A840F8A7</accession>
<protein>
    <submittedName>
        <fullName evidence="2">Acetamidase/formamidase</fullName>
    </submittedName>
</protein>
<organism evidence="2 3">
    <name type="scientific">Sphingomonas jinjuensis</name>
    <dbReference type="NCBI Taxonomy" id="535907"/>
    <lineage>
        <taxon>Bacteria</taxon>
        <taxon>Pseudomonadati</taxon>
        <taxon>Pseudomonadota</taxon>
        <taxon>Alphaproteobacteria</taxon>
        <taxon>Sphingomonadales</taxon>
        <taxon>Sphingomonadaceae</taxon>
        <taxon>Sphingomonas</taxon>
    </lineage>
</organism>
<sequence>MAINWKLALLLATSSAADAKQYDLPATPATVAWGHYEAATTPVLTVRSGDTVVVHTLITNSPKGLEGAGLPADQVEPALRAVFDGVPASARGPGGHILTGPIAVEGAQPGDTLEVRILKVDLAIPYAYNAFGPTTGFLPDDFPHRRIKIVPLDRRRMIGALAPGVEVPLHPFFGSMGVAPPPAFGRYDSTAPSIHGGNMDNRRLVAGTTLFLPVHAPGALLEVGDGHAAQGNGEVDITALETSLTGTLQLVLHKKGEGPALEAAYPRAETPDAYIAMGFDEDLSNAARKAVRNMIGFLAETKGMSRDDAYMLVSTAGDVEVTELVDRNKGVHVVLPKQVFTKR</sequence>
<comment type="caution">
    <text evidence="2">The sequence shown here is derived from an EMBL/GenBank/DDBJ whole genome shotgun (WGS) entry which is preliminary data.</text>
</comment>
<dbReference type="PANTHER" id="PTHR31891">
    <property type="entry name" value="FORMAMIDASE C869.04-RELATED"/>
    <property type="match status" value="1"/>
</dbReference>
<feature type="chain" id="PRO_5032936033" evidence="1">
    <location>
        <begin position="20"/>
        <end position="343"/>
    </location>
</feature>
<dbReference type="Gene3D" id="3.10.28.20">
    <property type="entry name" value="Acetamidase/Formamidase-like domains"/>
    <property type="match status" value="1"/>
</dbReference>
<evidence type="ECO:0000313" key="3">
    <source>
        <dbReference type="Proteomes" id="UP000529795"/>
    </source>
</evidence>